<evidence type="ECO:0000259" key="6">
    <source>
        <dbReference type="Pfam" id="PF07731"/>
    </source>
</evidence>
<dbReference type="Proteomes" id="UP000664859">
    <property type="component" value="Unassembled WGS sequence"/>
</dbReference>
<dbReference type="EMBL" id="JAFCMP010000168">
    <property type="protein sequence ID" value="KAG5184310.1"/>
    <property type="molecule type" value="Genomic_DNA"/>
</dbReference>
<dbReference type="SUPFAM" id="SSF49503">
    <property type="entry name" value="Cupredoxins"/>
    <property type="match status" value="2"/>
</dbReference>
<dbReference type="Gene3D" id="2.60.40.420">
    <property type="entry name" value="Cupredoxins - blue copper proteins"/>
    <property type="match status" value="2"/>
</dbReference>
<dbReference type="GO" id="GO:0016491">
    <property type="term" value="F:oxidoreductase activity"/>
    <property type="evidence" value="ECO:0007669"/>
    <property type="project" value="UniProtKB-KW"/>
</dbReference>
<proteinExistence type="inferred from homology"/>
<feature type="region of interest" description="Disordered" evidence="4">
    <location>
        <begin position="636"/>
        <end position="660"/>
    </location>
</feature>
<feature type="domain" description="Plastocyanin-like" evidence="6">
    <location>
        <begin position="1066"/>
        <end position="1139"/>
    </location>
</feature>
<evidence type="ECO:0000256" key="5">
    <source>
        <dbReference type="SAM" id="SignalP"/>
    </source>
</evidence>
<keyword evidence="3" id="KW-0560">Oxidoreductase</keyword>
<dbReference type="AlphaFoldDB" id="A0A835Z3E9"/>
<keyword evidence="9" id="KW-1185">Reference proteome</keyword>
<name>A0A835Z3E9_9STRA</name>
<protein>
    <recommendedName>
        <fullName evidence="10">Multicopper oxidase</fullName>
    </recommendedName>
</protein>
<sequence length="1162" mass="125438">MAALQRAVGVLLALGGLTGAGAATFQGFTDSSLTPKINNEPDMVVRQVNSFGISRTQEGKHPQKFYFVPDVPARSEPRVVVLQSSGQLVLLNSIFSTFSSGTKFLDIDAQVQWDGLMSMAFDPEWPTQPYLYIFYIGYADYGGTGSWPNTNLKNKGAYRPSNWNTSNNRGGCWLVSDKTNYQSVANKCPNYKTSTTNCDSLSWNCEVFSRVDRVKVNPDTFTYVSRSSVYKTTRACSGWWGHLWSNIMFLKDGSMVFGMGDHSIDFTQYDQGDPNGDMCYYTSAGLRDSGTAKGQRECETRRCTRVCCVAAQSPETEASATPPLARRAEGSSHNDIGKFLRVFPGRYRTNTAPVVFGTDYEHIAKGIRNPYSSMVLPDDTIWVGDVGNSQAERIFHFDARKHTLQLVYHELRGSSASKPLYNMGWPCLEGEIGPLLGSTSEQARASYLKNNGYTTCNGVYKSRVLRREAAAAAAAAAALGGGSCQAAGVDQKWWVGDVNSVTAEPNYFSPTYEFRDLPDPSYPDCSGSRAAVSGFSTCYSECSGTPDLVLYVEHREILWNQGSGMGTKYRNKLFFSDHAKRCLFYGSLDSKGKVVNVKALMAGGDVGISHIALHPVSGKVYILDYEHARIISLSSTATTGPSPAPTTAKPTAPGVPPSPAGTLPVKMVSKTCSVGSATDNFGALAWTTNADGTLSATLEFGAIQFTNKYGTTRTRGYNGGIPGPLMRLQACKVYKLTLKNTLSGWADPTSPTLNQFTNPSTTNLHTHGLHVSGMGNADNVLREVARGESAVYTYAIPCDHAGGTHFYHAHHHGGVTLQAGGGAVGLLRVDDNPTFEAIASRPAIYGSMPTRYVVLQYVDPDTLQTTAAAMGDDLFYTTATAKHYLTNGCDDYTMSITLGKWTRLRMLHVGRLDNALVSIQNQGGGDPCIMALLAKDGVYDSAPGTVYTNLFFSISSRVDIALYCKTAGTYSVLLSTVSFTTKLKVATLTVAAGTAVDAATLPAWKPCRPFYLSDLRPVTVAAANSLAITLINGAINDQSWKGAATPYLNKDPFAEGVAAQASIAGTSQHQFHMHVNHFQLQAAYEAGGVANWYKAGDWLDTFASADTGIVKFRVDRYGGDMICHCHVFEHSDTGMMARIALSGGVATDSTNTAVRTARPACP</sequence>
<evidence type="ECO:0008006" key="10">
    <source>
        <dbReference type="Google" id="ProtNLM"/>
    </source>
</evidence>
<dbReference type="InterPro" id="IPR002355">
    <property type="entry name" value="Cu_oxidase_Cu_BS"/>
</dbReference>
<reference evidence="8" key="1">
    <citation type="submission" date="2021-02" db="EMBL/GenBank/DDBJ databases">
        <title>First Annotated Genome of the Yellow-green Alga Tribonema minus.</title>
        <authorList>
            <person name="Mahan K.M."/>
        </authorList>
    </citation>
    <scope>NUCLEOTIDE SEQUENCE</scope>
    <source>
        <strain evidence="8">UTEX B ZZ1240</strain>
    </source>
</reference>
<feature type="domain" description="Plastocyanin-like" evidence="7">
    <location>
        <begin position="710"/>
        <end position="832"/>
    </location>
</feature>
<evidence type="ECO:0000259" key="7">
    <source>
        <dbReference type="Pfam" id="PF07732"/>
    </source>
</evidence>
<evidence type="ECO:0000256" key="4">
    <source>
        <dbReference type="SAM" id="MobiDB-lite"/>
    </source>
</evidence>
<evidence type="ECO:0000256" key="2">
    <source>
        <dbReference type="ARBA" id="ARBA00022723"/>
    </source>
</evidence>
<keyword evidence="2" id="KW-0479">Metal-binding</keyword>
<dbReference type="InterPro" id="IPR011042">
    <property type="entry name" value="6-blade_b-propeller_TolB-like"/>
</dbReference>
<dbReference type="Pfam" id="PF07731">
    <property type="entry name" value="Cu-oxidase_2"/>
    <property type="match status" value="1"/>
</dbReference>
<dbReference type="InterPro" id="IPR045087">
    <property type="entry name" value="Cu-oxidase_fam"/>
</dbReference>
<dbReference type="GO" id="GO:0005507">
    <property type="term" value="F:copper ion binding"/>
    <property type="evidence" value="ECO:0007669"/>
    <property type="project" value="InterPro"/>
</dbReference>
<evidence type="ECO:0000313" key="8">
    <source>
        <dbReference type="EMBL" id="KAG5184310.1"/>
    </source>
</evidence>
<organism evidence="8 9">
    <name type="scientific">Tribonema minus</name>
    <dbReference type="NCBI Taxonomy" id="303371"/>
    <lineage>
        <taxon>Eukaryota</taxon>
        <taxon>Sar</taxon>
        <taxon>Stramenopiles</taxon>
        <taxon>Ochrophyta</taxon>
        <taxon>PX clade</taxon>
        <taxon>Xanthophyceae</taxon>
        <taxon>Tribonematales</taxon>
        <taxon>Tribonemataceae</taxon>
        <taxon>Tribonema</taxon>
    </lineage>
</organism>
<dbReference type="PANTHER" id="PTHR11709">
    <property type="entry name" value="MULTI-COPPER OXIDASE"/>
    <property type="match status" value="1"/>
</dbReference>
<dbReference type="PANTHER" id="PTHR11709:SF518">
    <property type="entry name" value="MULTICOPPER OXIDASE"/>
    <property type="match status" value="1"/>
</dbReference>
<dbReference type="Pfam" id="PF07732">
    <property type="entry name" value="Cu-oxidase_3"/>
    <property type="match status" value="1"/>
</dbReference>
<gene>
    <name evidence="8" type="ORF">JKP88DRAFT_348452</name>
</gene>
<dbReference type="InterPro" id="IPR011707">
    <property type="entry name" value="Cu-oxidase-like_N"/>
</dbReference>
<keyword evidence="5" id="KW-0732">Signal</keyword>
<dbReference type="OrthoDB" id="2121828at2759"/>
<evidence type="ECO:0000256" key="3">
    <source>
        <dbReference type="ARBA" id="ARBA00023002"/>
    </source>
</evidence>
<comment type="similarity">
    <text evidence="1">Belongs to the multicopper oxidase family.</text>
</comment>
<evidence type="ECO:0000313" key="9">
    <source>
        <dbReference type="Proteomes" id="UP000664859"/>
    </source>
</evidence>
<dbReference type="InterPro" id="IPR011706">
    <property type="entry name" value="Cu-oxidase_C"/>
</dbReference>
<dbReference type="InterPro" id="IPR008972">
    <property type="entry name" value="Cupredoxin"/>
</dbReference>
<feature type="signal peptide" evidence="5">
    <location>
        <begin position="1"/>
        <end position="22"/>
    </location>
</feature>
<feature type="compositionally biased region" description="Low complexity" evidence="4">
    <location>
        <begin position="636"/>
        <end position="652"/>
    </location>
</feature>
<dbReference type="PROSITE" id="PS00080">
    <property type="entry name" value="MULTICOPPER_OXIDASE2"/>
    <property type="match status" value="1"/>
</dbReference>
<feature type="chain" id="PRO_5032540421" description="Multicopper oxidase" evidence="5">
    <location>
        <begin position="23"/>
        <end position="1162"/>
    </location>
</feature>
<dbReference type="CDD" id="cd13853">
    <property type="entry name" value="CuRO_1_Tth-MCO_like"/>
    <property type="match status" value="1"/>
</dbReference>
<comment type="caution">
    <text evidence="8">The sequence shown here is derived from an EMBL/GenBank/DDBJ whole genome shotgun (WGS) entry which is preliminary data.</text>
</comment>
<dbReference type="Gene3D" id="2.120.10.30">
    <property type="entry name" value="TolB, C-terminal domain"/>
    <property type="match status" value="1"/>
</dbReference>
<accession>A0A835Z3E9</accession>
<evidence type="ECO:0000256" key="1">
    <source>
        <dbReference type="ARBA" id="ARBA00010609"/>
    </source>
</evidence>